<gene>
    <name evidence="2" type="ORF">KC19_6G142900</name>
</gene>
<name>A0A8T0HFS9_CERPU</name>
<protein>
    <submittedName>
        <fullName evidence="2">Uncharacterized protein</fullName>
    </submittedName>
</protein>
<evidence type="ECO:0000313" key="2">
    <source>
        <dbReference type="EMBL" id="KAG0570160.1"/>
    </source>
</evidence>
<proteinExistence type="predicted"/>
<dbReference type="Proteomes" id="UP000822688">
    <property type="component" value="Chromosome 6"/>
</dbReference>
<sequence>MMPELRPMTTLSSRPSASREELFTHRSALPRAPSPPSPPSPQISHFSHSERLVSATHSADSASFEPLQARSSANLSEGGRSAREGGVSERELREVNWRTF</sequence>
<comment type="caution">
    <text evidence="2">The sequence shown here is derived from an EMBL/GenBank/DDBJ whole genome shotgun (WGS) entry which is preliminary data.</text>
</comment>
<organism evidence="2 3">
    <name type="scientific">Ceratodon purpureus</name>
    <name type="common">Fire moss</name>
    <name type="synonym">Dicranum purpureum</name>
    <dbReference type="NCBI Taxonomy" id="3225"/>
    <lineage>
        <taxon>Eukaryota</taxon>
        <taxon>Viridiplantae</taxon>
        <taxon>Streptophyta</taxon>
        <taxon>Embryophyta</taxon>
        <taxon>Bryophyta</taxon>
        <taxon>Bryophytina</taxon>
        <taxon>Bryopsida</taxon>
        <taxon>Dicranidae</taxon>
        <taxon>Pseudoditrichales</taxon>
        <taxon>Ditrichaceae</taxon>
        <taxon>Ceratodon</taxon>
    </lineage>
</organism>
<feature type="compositionally biased region" description="Basic and acidic residues" evidence="1">
    <location>
        <begin position="80"/>
        <end position="100"/>
    </location>
</feature>
<keyword evidence="3" id="KW-1185">Reference proteome</keyword>
<feature type="region of interest" description="Disordered" evidence="1">
    <location>
        <begin position="1"/>
        <end position="100"/>
    </location>
</feature>
<feature type="compositionally biased region" description="Pro residues" evidence="1">
    <location>
        <begin position="32"/>
        <end position="41"/>
    </location>
</feature>
<dbReference type="AlphaFoldDB" id="A0A8T0HFS9"/>
<evidence type="ECO:0000256" key="1">
    <source>
        <dbReference type="SAM" id="MobiDB-lite"/>
    </source>
</evidence>
<accession>A0A8T0HFS9</accession>
<reference evidence="2 3" key="1">
    <citation type="submission" date="2020-06" db="EMBL/GenBank/DDBJ databases">
        <title>WGS assembly of Ceratodon purpureus strain R40.</title>
        <authorList>
            <person name="Carey S.B."/>
            <person name="Jenkins J."/>
            <person name="Shu S."/>
            <person name="Lovell J.T."/>
            <person name="Sreedasyam A."/>
            <person name="Maumus F."/>
            <person name="Tiley G.P."/>
            <person name="Fernandez-Pozo N."/>
            <person name="Barry K."/>
            <person name="Chen C."/>
            <person name="Wang M."/>
            <person name="Lipzen A."/>
            <person name="Daum C."/>
            <person name="Saski C.A."/>
            <person name="Payton A.C."/>
            <person name="Mcbreen J.C."/>
            <person name="Conrad R.E."/>
            <person name="Kollar L.M."/>
            <person name="Olsson S."/>
            <person name="Huttunen S."/>
            <person name="Landis J.B."/>
            <person name="Wickett N.J."/>
            <person name="Johnson M.G."/>
            <person name="Rensing S.A."/>
            <person name="Grimwood J."/>
            <person name="Schmutz J."/>
            <person name="Mcdaniel S.F."/>
        </authorList>
    </citation>
    <scope>NUCLEOTIDE SEQUENCE [LARGE SCALE GENOMIC DNA]</scope>
    <source>
        <strain evidence="2 3">R40</strain>
    </source>
</reference>
<evidence type="ECO:0000313" key="3">
    <source>
        <dbReference type="Proteomes" id="UP000822688"/>
    </source>
</evidence>
<dbReference type="EMBL" id="CM026427">
    <property type="protein sequence ID" value="KAG0570160.1"/>
    <property type="molecule type" value="Genomic_DNA"/>
</dbReference>